<dbReference type="GO" id="GO:0008270">
    <property type="term" value="F:zinc ion binding"/>
    <property type="evidence" value="ECO:0007669"/>
    <property type="project" value="UniProtKB-KW"/>
</dbReference>
<evidence type="ECO:0000256" key="4">
    <source>
        <dbReference type="PROSITE-ProRule" id="PRU00024"/>
    </source>
</evidence>
<keyword evidence="5" id="KW-0175">Coiled coil</keyword>
<accession>A0A8D2J1Q6</accession>
<dbReference type="CDD" id="cd19804">
    <property type="entry name" value="Bbox1_TRIM19_C-V"/>
    <property type="match status" value="1"/>
</dbReference>
<feature type="domain" description="RING-type" evidence="6">
    <location>
        <begin position="10"/>
        <end position="46"/>
    </location>
</feature>
<keyword evidence="3" id="KW-0862">Zinc</keyword>
<feature type="domain" description="B box-type" evidence="7">
    <location>
        <begin position="143"/>
        <end position="180"/>
    </location>
</feature>
<keyword evidence="9" id="KW-1185">Reference proteome</keyword>
<organism evidence="8 9">
    <name type="scientific">Varanus komodoensis</name>
    <name type="common">Komodo dragon</name>
    <dbReference type="NCBI Taxonomy" id="61221"/>
    <lineage>
        <taxon>Eukaryota</taxon>
        <taxon>Metazoa</taxon>
        <taxon>Chordata</taxon>
        <taxon>Craniata</taxon>
        <taxon>Vertebrata</taxon>
        <taxon>Euteleostomi</taxon>
        <taxon>Lepidosauria</taxon>
        <taxon>Squamata</taxon>
        <taxon>Bifurcata</taxon>
        <taxon>Unidentata</taxon>
        <taxon>Episquamata</taxon>
        <taxon>Toxicofera</taxon>
        <taxon>Anguimorpha</taxon>
        <taxon>Paleoanguimorpha</taxon>
        <taxon>Varanoidea</taxon>
        <taxon>Varanidae</taxon>
        <taxon>Varanus</taxon>
    </lineage>
</organism>
<dbReference type="Proteomes" id="UP000694545">
    <property type="component" value="Unplaced"/>
</dbReference>
<feature type="domain" description="B box-type" evidence="7">
    <location>
        <begin position="80"/>
        <end position="125"/>
    </location>
</feature>
<evidence type="ECO:0000256" key="5">
    <source>
        <dbReference type="SAM" id="Coils"/>
    </source>
</evidence>
<dbReference type="Gene3D" id="3.30.160.60">
    <property type="entry name" value="Classic Zinc Finger"/>
    <property type="match status" value="1"/>
</dbReference>
<protein>
    <recommendedName>
        <fullName evidence="10">Protein PML</fullName>
    </recommendedName>
</protein>
<evidence type="ECO:0000259" key="7">
    <source>
        <dbReference type="PROSITE" id="PS50119"/>
    </source>
</evidence>
<dbReference type="GO" id="GO:0044790">
    <property type="term" value="P:suppression of viral release by host"/>
    <property type="evidence" value="ECO:0007669"/>
    <property type="project" value="TreeGrafter"/>
</dbReference>
<evidence type="ECO:0000313" key="9">
    <source>
        <dbReference type="Proteomes" id="UP000694545"/>
    </source>
</evidence>
<dbReference type="PANTHER" id="PTHR25462">
    <property type="entry name" value="BONUS, ISOFORM C-RELATED"/>
    <property type="match status" value="1"/>
</dbReference>
<sequence length="409" mass="47549">MEEEFQFLLCQRCRKEAKNPKLLFCLHNLCTECLEESKPIGQCPICLISIRRVGGEALLDNMLFASLQEKLSTYQKITTNRDLACNRCKEGAEFWCNECNEFLCSRCHDAHQWYLKQKNHESQKLLDLKNNTAQGFLEEARKSCILFCSEPSHNNQVISIYCRGCRKPLCCSCALLDGEHYNAKLYCDIRAEIESRKEDLQRISRELEEKRQAHDGAHNCIHNHMQHLQKLRQETQTLIQEKVEEMVQWLRQKGDELLEKVDHQLHQECEDVKKKLKVSEHFVSRMESGKQLVEKMNLFASDQEVLDMHPFIRESLDELRREKLPVVNVQGQMEDFAEVRSELHSLFQRVKGERGEKEGELSSIRLFLQRMASGFSLSSKICWSSCFSCPRAKLLSEVLSGEAESQRGG</sequence>
<dbReference type="GO" id="GO:0045087">
    <property type="term" value="P:innate immune response"/>
    <property type="evidence" value="ECO:0007669"/>
    <property type="project" value="TreeGrafter"/>
</dbReference>
<dbReference type="SUPFAM" id="SSF57845">
    <property type="entry name" value="B-box zinc-binding domain"/>
    <property type="match status" value="1"/>
</dbReference>
<name>A0A8D2J1Q6_VARKO</name>
<reference evidence="8" key="1">
    <citation type="submission" date="2025-08" db="UniProtKB">
        <authorList>
            <consortium name="Ensembl"/>
        </authorList>
    </citation>
    <scope>IDENTIFICATION</scope>
</reference>
<dbReference type="InterPro" id="IPR000315">
    <property type="entry name" value="Znf_B-box"/>
</dbReference>
<dbReference type="PROSITE" id="PS50119">
    <property type="entry name" value="ZF_BBOX"/>
    <property type="match status" value="2"/>
</dbReference>
<dbReference type="GO" id="GO:0005654">
    <property type="term" value="C:nucleoplasm"/>
    <property type="evidence" value="ECO:0007669"/>
    <property type="project" value="TreeGrafter"/>
</dbReference>
<dbReference type="InterPro" id="IPR021978">
    <property type="entry name" value="PML-like_CC"/>
</dbReference>
<dbReference type="AlphaFoldDB" id="A0A8D2J1Q6"/>
<dbReference type="Pfam" id="PF22586">
    <property type="entry name" value="ANCHR-like_BBOX"/>
    <property type="match status" value="1"/>
</dbReference>
<evidence type="ECO:0000256" key="2">
    <source>
        <dbReference type="ARBA" id="ARBA00022771"/>
    </source>
</evidence>
<feature type="coiled-coil region" evidence="5">
    <location>
        <begin position="190"/>
        <end position="245"/>
    </location>
</feature>
<dbReference type="InterPro" id="IPR013083">
    <property type="entry name" value="Znf_RING/FYVE/PHD"/>
</dbReference>
<evidence type="ECO:0000256" key="1">
    <source>
        <dbReference type="ARBA" id="ARBA00022723"/>
    </source>
</evidence>
<dbReference type="InterPro" id="IPR047153">
    <property type="entry name" value="TRIM45/56/19-like"/>
</dbReference>
<dbReference type="CDD" id="cd16579">
    <property type="entry name" value="RING-HC_PML_C-V"/>
    <property type="match status" value="1"/>
</dbReference>
<dbReference type="Ensembl" id="ENSVKKT00000002560.1">
    <property type="protein sequence ID" value="ENSVKKP00000002487.1"/>
    <property type="gene ID" value="ENSVKKG00000001984.1"/>
</dbReference>
<evidence type="ECO:0000313" key="8">
    <source>
        <dbReference type="Ensembl" id="ENSVKKP00000002487.1"/>
    </source>
</evidence>
<keyword evidence="1" id="KW-0479">Metal-binding</keyword>
<evidence type="ECO:0000259" key="6">
    <source>
        <dbReference type="PROSITE" id="PS50089"/>
    </source>
</evidence>
<reference evidence="8" key="2">
    <citation type="submission" date="2025-09" db="UniProtKB">
        <authorList>
            <consortium name="Ensembl"/>
        </authorList>
    </citation>
    <scope>IDENTIFICATION</scope>
</reference>
<dbReference type="PROSITE" id="PS00518">
    <property type="entry name" value="ZF_RING_1"/>
    <property type="match status" value="1"/>
</dbReference>
<dbReference type="Gene3D" id="3.30.40.10">
    <property type="entry name" value="Zinc/RING finger domain, C3HC4 (zinc finger)"/>
    <property type="match status" value="1"/>
</dbReference>
<evidence type="ECO:0000256" key="3">
    <source>
        <dbReference type="ARBA" id="ARBA00022833"/>
    </source>
</evidence>
<dbReference type="InterPro" id="IPR017907">
    <property type="entry name" value="Znf_RING_CS"/>
</dbReference>
<dbReference type="PROSITE" id="PS50089">
    <property type="entry name" value="ZF_RING_2"/>
    <property type="match status" value="1"/>
</dbReference>
<dbReference type="PANTHER" id="PTHR25462:SF302">
    <property type="entry name" value="PROTEIN PML"/>
    <property type="match status" value="1"/>
</dbReference>
<dbReference type="OMA" id="EHECSAR"/>
<proteinExistence type="predicted"/>
<keyword evidence="2 4" id="KW-0863">Zinc-finger</keyword>
<dbReference type="SUPFAM" id="SSF57850">
    <property type="entry name" value="RING/U-box"/>
    <property type="match status" value="1"/>
</dbReference>
<evidence type="ECO:0008006" key="10">
    <source>
        <dbReference type="Google" id="ProtNLM"/>
    </source>
</evidence>
<dbReference type="InterPro" id="IPR001841">
    <property type="entry name" value="Znf_RING"/>
</dbReference>
<dbReference type="GO" id="GO:0008630">
    <property type="term" value="P:intrinsic apoptotic signaling pathway in response to DNA damage"/>
    <property type="evidence" value="ECO:0007669"/>
    <property type="project" value="TreeGrafter"/>
</dbReference>
<dbReference type="Pfam" id="PF12126">
    <property type="entry name" value="PML_CC"/>
    <property type="match status" value="1"/>
</dbReference>
<dbReference type="SMART" id="SM00184">
    <property type="entry name" value="RING"/>
    <property type="match status" value="1"/>
</dbReference>